<dbReference type="PROSITE" id="PS50975">
    <property type="entry name" value="ATP_GRASP"/>
    <property type="match status" value="1"/>
</dbReference>
<keyword evidence="2" id="KW-0067">ATP-binding</keyword>
<accession>A0ABS4KCM7</accession>
<evidence type="ECO:0000313" key="5">
    <source>
        <dbReference type="Proteomes" id="UP001519306"/>
    </source>
</evidence>
<organism evidence="4 5">
    <name type="scientific">Peptoniphilus stercorisuis</name>
    <dbReference type="NCBI Taxonomy" id="1436965"/>
    <lineage>
        <taxon>Bacteria</taxon>
        <taxon>Bacillati</taxon>
        <taxon>Bacillota</taxon>
        <taxon>Tissierellia</taxon>
        <taxon>Tissierellales</taxon>
        <taxon>Peptoniphilaceae</taxon>
        <taxon>Peptoniphilus</taxon>
    </lineage>
</organism>
<comment type="caution">
    <text evidence="4">The sequence shown here is derived from an EMBL/GenBank/DDBJ whole genome shotgun (WGS) entry which is preliminary data.</text>
</comment>
<protein>
    <submittedName>
        <fullName evidence="4">ATP-grasp superfamily ATP-dependent carboligase</fullName>
    </submittedName>
</protein>
<keyword evidence="5" id="KW-1185">Reference proteome</keyword>
<keyword evidence="1" id="KW-0436">Ligase</keyword>
<dbReference type="InterPro" id="IPR013815">
    <property type="entry name" value="ATP_grasp_subdomain_1"/>
</dbReference>
<name>A0ABS4KCM7_9FIRM</name>
<evidence type="ECO:0000256" key="1">
    <source>
        <dbReference type="ARBA" id="ARBA00022598"/>
    </source>
</evidence>
<dbReference type="InterPro" id="IPR011761">
    <property type="entry name" value="ATP-grasp"/>
</dbReference>
<dbReference type="SUPFAM" id="SSF56059">
    <property type="entry name" value="Glutathione synthetase ATP-binding domain-like"/>
    <property type="match status" value="1"/>
</dbReference>
<gene>
    <name evidence="4" type="ORF">J2Z71_001076</name>
</gene>
<dbReference type="Proteomes" id="UP001519306">
    <property type="component" value="Unassembled WGS sequence"/>
</dbReference>
<feature type="domain" description="ATP-grasp" evidence="3">
    <location>
        <begin position="123"/>
        <end position="317"/>
    </location>
</feature>
<dbReference type="RefSeq" id="WP_210060825.1">
    <property type="nucleotide sequence ID" value="NZ_JAGGLJ010000009.1"/>
</dbReference>
<reference evidence="4 5" key="1">
    <citation type="submission" date="2021-03" db="EMBL/GenBank/DDBJ databases">
        <title>Genomic Encyclopedia of Type Strains, Phase IV (KMG-IV): sequencing the most valuable type-strain genomes for metagenomic binning, comparative biology and taxonomic classification.</title>
        <authorList>
            <person name="Goeker M."/>
        </authorList>
    </citation>
    <scope>NUCLEOTIDE SEQUENCE [LARGE SCALE GENOMIC DNA]</scope>
    <source>
        <strain evidence="4 5">DSM 27563</strain>
    </source>
</reference>
<dbReference type="EMBL" id="JAGGLJ010000009">
    <property type="protein sequence ID" value="MBP2025533.1"/>
    <property type="molecule type" value="Genomic_DNA"/>
</dbReference>
<dbReference type="Gene3D" id="3.30.470.20">
    <property type="entry name" value="ATP-grasp fold, B domain"/>
    <property type="match status" value="1"/>
</dbReference>
<evidence type="ECO:0000259" key="3">
    <source>
        <dbReference type="PROSITE" id="PS50975"/>
    </source>
</evidence>
<evidence type="ECO:0000256" key="2">
    <source>
        <dbReference type="PROSITE-ProRule" id="PRU00409"/>
    </source>
</evidence>
<dbReference type="Pfam" id="PF07478">
    <property type="entry name" value="Dala_Dala_lig_C"/>
    <property type="match status" value="1"/>
</dbReference>
<keyword evidence="2" id="KW-0547">Nucleotide-binding</keyword>
<dbReference type="Gene3D" id="3.30.1490.20">
    <property type="entry name" value="ATP-grasp fold, A domain"/>
    <property type="match status" value="1"/>
</dbReference>
<dbReference type="InterPro" id="IPR011095">
    <property type="entry name" value="Dala_Dala_lig_C"/>
</dbReference>
<sequence length="392" mass="46366">MKYKHKAVVLGTNYYIGLSVVRNLGRAGVSVTTVDYDENTRYGASKYAIERLIAPHYKEEEEECVEFLINYAKKQAYKPVLFPTADLYVEFMEDNFDKLKEYYLWPNEIKGLYKTLMDKQSLLQFTEPLGIKTPEIIDMNEDNLYTRVTEELGYPCIVKPRDSMPFVNKYRAKVLFINSEEELRDKIEMCKRDNQDVFVQRIVKGPETNCYSFDVYMDKNQNVVSYMTTNKIRQWPINFGASTYARQNYIPELYDICVPLFKSIKYRGFAEVELKKDEITGNIYLVEVNVRFVNFTELQAHMGMNTPMMYFLDSIGEDFSGPKISVNRDVYWKYKYEDISAIRQYIKVGQMSWKEIFKDYRFKKVNSTWAWDDPKPGLGFFFWALTHKFTGR</sequence>
<evidence type="ECO:0000313" key="4">
    <source>
        <dbReference type="EMBL" id="MBP2025533.1"/>
    </source>
</evidence>
<proteinExistence type="predicted"/>